<feature type="signal peptide" evidence="1">
    <location>
        <begin position="1"/>
        <end position="20"/>
    </location>
</feature>
<dbReference type="Proteomes" id="UP000219167">
    <property type="component" value="Unassembled WGS sequence"/>
</dbReference>
<dbReference type="EMBL" id="OBQD01000041">
    <property type="protein sequence ID" value="SOC48170.1"/>
    <property type="molecule type" value="Genomic_DNA"/>
</dbReference>
<gene>
    <name evidence="2" type="ORF">SAMN05892877_14114</name>
</gene>
<organism evidence="2 3">
    <name type="scientific">Rhizobium subbaraonis</name>
    <dbReference type="NCBI Taxonomy" id="908946"/>
    <lineage>
        <taxon>Bacteria</taxon>
        <taxon>Pseudomonadati</taxon>
        <taxon>Pseudomonadota</taxon>
        <taxon>Alphaproteobacteria</taxon>
        <taxon>Hyphomicrobiales</taxon>
        <taxon>Rhizobiaceae</taxon>
        <taxon>Rhizobium/Agrobacterium group</taxon>
        <taxon>Rhizobium</taxon>
    </lineage>
</organism>
<name>A0A285V277_9HYPH</name>
<evidence type="ECO:0008006" key="4">
    <source>
        <dbReference type="Google" id="ProtNLM"/>
    </source>
</evidence>
<proteinExistence type="predicted"/>
<sequence>MIKIAYAGMFLLGLCSSVSAGPQQNFDFAKSACASKANGFEKAIAIRVFPHLTEKGGFGLRDGKTDWEASFGLQSPDAIFDYVSRATFDGWAVYQLHSGDDPTRFTVQYMFGDVNPAPHDCILVPESPELVSLNDMPAMALHMYLSRLTGDGSGSPDQMRSRLRQALGLPEEAPATVLQVAPPGAVDAAPVAAGTTIANACGVPVNSALVEIGSHQPPKVFTPETINGHWEFNYLFEADEPLTAMCFRTKEESSLFRVPLPTGLSRCRFEAGALSCSADAKSGAVQGGDANRIIQGAGGKRSGAQPTYTGERPSLAGLPAAVAREFIAWDQVCGEDAIGSFTEDYLTVTDIDQDGDQDFILNGDGASCVQNGKIVTMAGGNGGTGLKVFTGQEGEVSKALDIFTTGAEIRSHEGFAIVIASQRKYKLADGNATETSKIPKGGDAVYALGR</sequence>
<reference evidence="2 3" key="1">
    <citation type="submission" date="2017-08" db="EMBL/GenBank/DDBJ databases">
        <authorList>
            <person name="de Groot N.N."/>
        </authorList>
    </citation>
    <scope>NUCLEOTIDE SEQUENCE [LARGE SCALE GENOMIC DNA]</scope>
    <source>
        <strain evidence="2 3">JC85</strain>
    </source>
</reference>
<feature type="chain" id="PRO_5013148772" description="VCBS repeat protein" evidence="1">
    <location>
        <begin position="21"/>
        <end position="450"/>
    </location>
</feature>
<protein>
    <recommendedName>
        <fullName evidence="4">VCBS repeat protein</fullName>
    </recommendedName>
</protein>
<dbReference type="AlphaFoldDB" id="A0A285V277"/>
<keyword evidence="1" id="KW-0732">Signal</keyword>
<evidence type="ECO:0000313" key="3">
    <source>
        <dbReference type="Proteomes" id="UP000219167"/>
    </source>
</evidence>
<dbReference type="OrthoDB" id="8410270at2"/>
<keyword evidence="3" id="KW-1185">Reference proteome</keyword>
<dbReference type="RefSeq" id="WP_097143310.1">
    <property type="nucleotide sequence ID" value="NZ_OBQD01000041.1"/>
</dbReference>
<evidence type="ECO:0000256" key="1">
    <source>
        <dbReference type="SAM" id="SignalP"/>
    </source>
</evidence>
<evidence type="ECO:0000313" key="2">
    <source>
        <dbReference type="EMBL" id="SOC48170.1"/>
    </source>
</evidence>
<accession>A0A285V277</accession>